<dbReference type="AlphaFoldDB" id="A0A7X0H8N2"/>
<dbReference type="Pfam" id="PF07632">
    <property type="entry name" value="Sde182_NH-like"/>
    <property type="match status" value="1"/>
</dbReference>
<organism evidence="3 4">
    <name type="scientific">Algisphaera agarilytica</name>
    <dbReference type="NCBI Taxonomy" id="1385975"/>
    <lineage>
        <taxon>Bacteria</taxon>
        <taxon>Pseudomonadati</taxon>
        <taxon>Planctomycetota</taxon>
        <taxon>Phycisphaerae</taxon>
        <taxon>Phycisphaerales</taxon>
        <taxon>Phycisphaeraceae</taxon>
        <taxon>Algisphaera</taxon>
    </lineage>
</organism>
<dbReference type="GO" id="GO:0016799">
    <property type="term" value="F:hydrolase activity, hydrolyzing N-glycosyl compounds"/>
    <property type="evidence" value="ECO:0007669"/>
    <property type="project" value="InterPro"/>
</dbReference>
<evidence type="ECO:0000259" key="2">
    <source>
        <dbReference type="Pfam" id="PF07632"/>
    </source>
</evidence>
<evidence type="ECO:0000256" key="1">
    <source>
        <dbReference type="SAM" id="SignalP"/>
    </source>
</evidence>
<proteinExistence type="predicted"/>
<name>A0A7X0H8N2_9BACT</name>
<feature type="domain" description="Cellulose-binding Sde182 nucleoside hydrolase-like" evidence="2">
    <location>
        <begin position="68"/>
        <end position="206"/>
    </location>
</feature>
<keyword evidence="4" id="KW-1185">Reference proteome</keyword>
<accession>A0A7X0H8N2</accession>
<dbReference type="RefSeq" id="WP_184678646.1">
    <property type="nucleotide sequence ID" value="NZ_JACHGY010000001.1"/>
</dbReference>
<dbReference type="InterPro" id="IPR011483">
    <property type="entry name" value="Sde182_NH-like"/>
</dbReference>
<dbReference type="Gene3D" id="3.90.245.10">
    <property type="entry name" value="Ribonucleoside hydrolase-like"/>
    <property type="match status" value="1"/>
</dbReference>
<comment type="caution">
    <text evidence="3">The sequence shown here is derived from an EMBL/GenBank/DDBJ whole genome shotgun (WGS) entry which is preliminary data.</text>
</comment>
<protein>
    <recommendedName>
        <fullName evidence="2">Cellulose-binding Sde182 nucleoside hydrolase-like domain-containing protein</fullName>
    </recommendedName>
</protein>
<sequence length="439" mass="49401">MPTMDDIMLAPRSRRPRRFLLLPSLLAALVLSALTSGWTDAQPIKPNIWVYSDLTDPRNQRDGGHPKGDPDDLASLASLLLSADRFHIESIVVGSGSFPEISNPVEMIEDIFVPAYEAHLQGLADPDHPYQPEIQFQWSSVTSAGRVNKFQKSRSYEDLSDFETVSSLVEYATDHEVYVLVWGALTEPAILVKHLQTTGNRAALDNITIVSHWSKSYVMSMHQEELKTDPFAVTNCRMDRDACMYVHEQAAQGNVKLVQLGSVGQTGIVDGSINYPRIQAFAENPLGQIFMSAKSYNNKQDQSDAATYWVFASDLGFDLKRYPTNGDLTRAMEEQRIEKFKALAPAVMDNLLDRAQASEAEPFPDSFVADYFTYAYYRWGHYAVYVPAAVPYRILSPDGEVLLEGEFKQWRNPVDLPKQPQGHYRVELLFPDKTVVKPL</sequence>
<dbReference type="EMBL" id="JACHGY010000001">
    <property type="protein sequence ID" value="MBB6431158.1"/>
    <property type="molecule type" value="Genomic_DNA"/>
</dbReference>
<dbReference type="Proteomes" id="UP000541810">
    <property type="component" value="Unassembled WGS sequence"/>
</dbReference>
<feature type="signal peptide" evidence="1">
    <location>
        <begin position="1"/>
        <end position="41"/>
    </location>
</feature>
<evidence type="ECO:0000313" key="4">
    <source>
        <dbReference type="Proteomes" id="UP000541810"/>
    </source>
</evidence>
<reference evidence="3 4" key="1">
    <citation type="submission" date="2020-08" db="EMBL/GenBank/DDBJ databases">
        <title>Genomic Encyclopedia of Type Strains, Phase IV (KMG-IV): sequencing the most valuable type-strain genomes for metagenomic binning, comparative biology and taxonomic classification.</title>
        <authorList>
            <person name="Goeker M."/>
        </authorList>
    </citation>
    <scope>NUCLEOTIDE SEQUENCE [LARGE SCALE GENOMIC DNA]</scope>
    <source>
        <strain evidence="3 4">DSM 103725</strain>
    </source>
</reference>
<feature type="chain" id="PRO_5031117407" description="Cellulose-binding Sde182 nucleoside hydrolase-like domain-containing protein" evidence="1">
    <location>
        <begin position="42"/>
        <end position="439"/>
    </location>
</feature>
<gene>
    <name evidence="3" type="ORF">HNQ40_002964</name>
</gene>
<keyword evidence="1" id="KW-0732">Signal</keyword>
<evidence type="ECO:0000313" key="3">
    <source>
        <dbReference type="EMBL" id="MBB6431158.1"/>
    </source>
</evidence>
<dbReference type="InterPro" id="IPR036452">
    <property type="entry name" value="Ribo_hydro-like"/>
</dbReference>